<comment type="cofactor">
    <cofactor evidence="1 6">
        <name>FAD</name>
        <dbReference type="ChEBI" id="CHEBI:57692"/>
    </cofactor>
</comment>
<evidence type="ECO:0000256" key="3">
    <source>
        <dbReference type="ARBA" id="ARBA00022630"/>
    </source>
</evidence>
<dbReference type="Pfam" id="PF02771">
    <property type="entry name" value="Acyl-CoA_dh_N"/>
    <property type="match status" value="1"/>
</dbReference>
<accession>U3TDX6</accession>
<dbReference type="Proteomes" id="UP000016887">
    <property type="component" value="Chromosome"/>
</dbReference>
<dbReference type="PIRSF" id="PIRSF016578">
    <property type="entry name" value="HsaA"/>
    <property type="match status" value="1"/>
</dbReference>
<dbReference type="eggNOG" id="arCOG01707">
    <property type="taxonomic scope" value="Archaea"/>
</dbReference>
<gene>
    <name evidence="10" type="ORF">ACAM_0766</name>
</gene>
<evidence type="ECO:0000256" key="2">
    <source>
        <dbReference type="ARBA" id="ARBA00009347"/>
    </source>
</evidence>
<dbReference type="InterPro" id="IPR006091">
    <property type="entry name" value="Acyl-CoA_Oxase/DH_mid-dom"/>
</dbReference>
<evidence type="ECO:0000259" key="7">
    <source>
        <dbReference type="Pfam" id="PF00441"/>
    </source>
</evidence>
<dbReference type="Gene3D" id="1.10.540.10">
    <property type="entry name" value="Acyl-CoA dehydrogenase/oxidase, N-terminal domain"/>
    <property type="match status" value="1"/>
</dbReference>
<dbReference type="RefSeq" id="WP_022541508.1">
    <property type="nucleotide sequence ID" value="NC_022521.1"/>
</dbReference>
<dbReference type="FunFam" id="2.40.110.10:FF:000002">
    <property type="entry name" value="Acyl-CoA dehydrogenase fadE12"/>
    <property type="match status" value="1"/>
</dbReference>
<dbReference type="OrthoDB" id="275197at2157"/>
<dbReference type="PANTHER" id="PTHR43884">
    <property type="entry name" value="ACYL-COA DEHYDROGENASE"/>
    <property type="match status" value="1"/>
</dbReference>
<dbReference type="Gene3D" id="2.40.110.10">
    <property type="entry name" value="Butyryl-CoA Dehydrogenase, subunit A, domain 2"/>
    <property type="match status" value="1"/>
</dbReference>
<dbReference type="GO" id="GO:0003995">
    <property type="term" value="F:acyl-CoA dehydrogenase activity"/>
    <property type="evidence" value="ECO:0007669"/>
    <property type="project" value="TreeGrafter"/>
</dbReference>
<dbReference type="InterPro" id="IPR009075">
    <property type="entry name" value="AcylCo_DH/oxidase_C"/>
</dbReference>
<dbReference type="KEGG" id="acj:ACAM_0766"/>
<organism evidence="10 11">
    <name type="scientific">Aeropyrum camini SY1 = JCM 12091</name>
    <dbReference type="NCBI Taxonomy" id="1198449"/>
    <lineage>
        <taxon>Archaea</taxon>
        <taxon>Thermoproteota</taxon>
        <taxon>Thermoprotei</taxon>
        <taxon>Desulfurococcales</taxon>
        <taxon>Desulfurococcaceae</taxon>
        <taxon>Aeropyrum</taxon>
    </lineage>
</organism>
<dbReference type="Gene3D" id="1.20.140.10">
    <property type="entry name" value="Butyryl-CoA Dehydrogenase, subunit A, domain 3"/>
    <property type="match status" value="1"/>
</dbReference>
<evidence type="ECO:0000313" key="10">
    <source>
        <dbReference type="EMBL" id="BAN90235.1"/>
    </source>
</evidence>
<dbReference type="FunFam" id="1.10.540.10:FF:000002">
    <property type="entry name" value="Acyl-CoA dehydrogenase FadE19"/>
    <property type="match status" value="1"/>
</dbReference>
<dbReference type="InterPro" id="IPR036250">
    <property type="entry name" value="AcylCo_DH-like_C"/>
</dbReference>
<protein>
    <submittedName>
        <fullName evidence="10">Acyl-CoA dehydrogenase</fullName>
    </submittedName>
</protein>
<dbReference type="PANTHER" id="PTHR43884:SF12">
    <property type="entry name" value="ISOVALERYL-COA DEHYDROGENASE, MITOCHONDRIAL-RELATED"/>
    <property type="match status" value="1"/>
</dbReference>
<keyword evidence="3 6" id="KW-0285">Flavoprotein</keyword>
<dbReference type="InterPro" id="IPR013786">
    <property type="entry name" value="AcylCoA_DH/ox_N"/>
</dbReference>
<name>U3TDX6_9CREN</name>
<dbReference type="PATRIC" id="fig|1198449.6.peg.770"/>
<proteinExistence type="inferred from homology"/>
<evidence type="ECO:0000259" key="9">
    <source>
        <dbReference type="Pfam" id="PF02771"/>
    </source>
</evidence>
<evidence type="ECO:0000256" key="4">
    <source>
        <dbReference type="ARBA" id="ARBA00022827"/>
    </source>
</evidence>
<keyword evidence="4 6" id="KW-0274">FAD</keyword>
<keyword evidence="11" id="KW-1185">Reference proteome</keyword>
<dbReference type="EMBL" id="AP012489">
    <property type="protein sequence ID" value="BAN90235.1"/>
    <property type="molecule type" value="Genomic_DNA"/>
</dbReference>
<feature type="domain" description="Acyl-CoA dehydrogenase/oxidase N-terminal" evidence="9">
    <location>
        <begin position="19"/>
        <end position="130"/>
    </location>
</feature>
<dbReference type="FunFam" id="1.20.140.10:FF:000004">
    <property type="entry name" value="Acyl-CoA dehydrogenase FadE25"/>
    <property type="match status" value="1"/>
</dbReference>
<comment type="similarity">
    <text evidence="2 6">Belongs to the acyl-CoA dehydrogenase family.</text>
</comment>
<keyword evidence="5 6" id="KW-0560">Oxidoreductase</keyword>
<sequence length="395" mass="42846">MGQLLEHLVLDVDPPFLGEEHRLLRKSVREFAERFVAPRAREIDVRNEYPRDILGLLAGQGILGMRVPVEYGGSGLDSVSVAVVMEELARASGSVALIAAIQGGMAVAPILLAGSEEQKRRYLPRLVGGEQVGAFALTEPCCGSDAAGLEMRAERAGDGYVLNGRKTYITQGLQADVVVTFARTGGREDRHRGITAFIVENDGCIEATPLETMGFRGTGTAELRYENCHVSPGNRLGGEGEGFRIAMYTLDDGRIGAAAVALGLARAALEEAYQWSLGRTAFGRPIHQFQAVRFQIVDMAVKLQTMKTLTYTAARLRDTGDPRYVWMASAAKLHTAIAANEIAATAVRILGGLGYVKESVSERVYRDAKLLEIGEGTNEIQRWIMGKMLYGELSI</sequence>
<dbReference type="STRING" id="1198449.ACAM_0766"/>
<evidence type="ECO:0000256" key="5">
    <source>
        <dbReference type="ARBA" id="ARBA00023002"/>
    </source>
</evidence>
<dbReference type="InterPro" id="IPR046373">
    <property type="entry name" value="Acyl-CoA_Oxase/DH_mid-dom_sf"/>
</dbReference>
<dbReference type="AlphaFoldDB" id="U3TDX6"/>
<dbReference type="GO" id="GO:0050660">
    <property type="term" value="F:flavin adenine dinucleotide binding"/>
    <property type="evidence" value="ECO:0007669"/>
    <property type="project" value="InterPro"/>
</dbReference>
<dbReference type="Pfam" id="PF02770">
    <property type="entry name" value="Acyl-CoA_dh_M"/>
    <property type="match status" value="1"/>
</dbReference>
<dbReference type="SUPFAM" id="SSF47203">
    <property type="entry name" value="Acyl-CoA dehydrogenase C-terminal domain-like"/>
    <property type="match status" value="1"/>
</dbReference>
<evidence type="ECO:0000256" key="6">
    <source>
        <dbReference type="RuleBase" id="RU362125"/>
    </source>
</evidence>
<dbReference type="InterPro" id="IPR037069">
    <property type="entry name" value="AcylCoA_DH/ox_N_sf"/>
</dbReference>
<evidence type="ECO:0000313" key="11">
    <source>
        <dbReference type="Proteomes" id="UP000016887"/>
    </source>
</evidence>
<evidence type="ECO:0000256" key="1">
    <source>
        <dbReference type="ARBA" id="ARBA00001974"/>
    </source>
</evidence>
<dbReference type="InterPro" id="IPR009100">
    <property type="entry name" value="AcylCoA_DH/oxidase_NM_dom_sf"/>
</dbReference>
<dbReference type="SUPFAM" id="SSF56645">
    <property type="entry name" value="Acyl-CoA dehydrogenase NM domain-like"/>
    <property type="match status" value="1"/>
</dbReference>
<dbReference type="Pfam" id="PF00441">
    <property type="entry name" value="Acyl-CoA_dh_1"/>
    <property type="match status" value="1"/>
</dbReference>
<feature type="domain" description="Acyl-CoA oxidase/dehydrogenase middle" evidence="8">
    <location>
        <begin position="134"/>
        <end position="228"/>
    </location>
</feature>
<dbReference type="GeneID" id="17110155"/>
<reference evidence="10 11" key="1">
    <citation type="journal article" date="2013" name="Appl. Environ. Microbiol.">
        <title>Variation of the Virus-Related Elements within Syntenic Genomes of the Hyperthermophilic Archaeon Aeropyrum.</title>
        <authorList>
            <person name="Daifuku T."/>
            <person name="Yoshida T."/>
            <person name="Kitamura T."/>
            <person name="Kawaichi S."/>
            <person name="Inoue T."/>
            <person name="Nomura K."/>
            <person name="Yoshida Y."/>
            <person name="Kuno S."/>
            <person name="Sako Y."/>
        </authorList>
    </citation>
    <scope>NUCLEOTIDE SEQUENCE [LARGE SCALE GENOMIC DNA]</scope>
    <source>
        <strain evidence="10 11">SY1</strain>
    </source>
</reference>
<evidence type="ECO:0000259" key="8">
    <source>
        <dbReference type="Pfam" id="PF02770"/>
    </source>
</evidence>
<feature type="domain" description="Acyl-CoA dehydrogenase/oxidase C-terminal" evidence="7">
    <location>
        <begin position="240"/>
        <end position="388"/>
    </location>
</feature>